<protein>
    <submittedName>
        <fullName evidence="2">Uncharacterized protein</fullName>
    </submittedName>
</protein>
<evidence type="ECO:0000256" key="1">
    <source>
        <dbReference type="SAM" id="MobiDB-lite"/>
    </source>
</evidence>
<keyword evidence="3" id="KW-1185">Reference proteome</keyword>
<comment type="caution">
    <text evidence="2">The sequence shown here is derived from an EMBL/GenBank/DDBJ whole genome shotgun (WGS) entry which is preliminary data.</text>
</comment>
<organism evidence="2 3">
    <name type="scientific">Saxophila tyrrhenica</name>
    <dbReference type="NCBI Taxonomy" id="1690608"/>
    <lineage>
        <taxon>Eukaryota</taxon>
        <taxon>Fungi</taxon>
        <taxon>Dikarya</taxon>
        <taxon>Ascomycota</taxon>
        <taxon>Pezizomycotina</taxon>
        <taxon>Dothideomycetes</taxon>
        <taxon>Dothideomycetidae</taxon>
        <taxon>Mycosphaerellales</taxon>
        <taxon>Extremaceae</taxon>
        <taxon>Saxophila</taxon>
    </lineage>
</organism>
<dbReference type="GeneID" id="89929158"/>
<sequence>MAKRRAVQAKAPTQKRKLNDASTLTTKGGASAVSVDNTTQYPLPVPFEVVDACENIKRYQSAVEEGGMRARKGVDYVYLPQGEAKHVLSLPLTDRRFKLRKDDVELYTITYPSGDMIRAWRLDVEDENNPEGGVVELYRLIPHGKRPQTAVGRETKRGKRTVIYELGEYPIPEMNAITEKICDNKSDAVKLGEITCDVMNRFPYSLKLENWKAKDPNHHNFRALLTDVRRFVDCTSLVAWKADLNRDNLPKEFYVSDKNYSGNKPYGAPMRPMVDTTADWKVFKCNALFTYVHEDERTRFLPSAKVSAIDMATVSDDTPPPPGFTPKGTTDDEKSQDPRVRAAIHVVQAAVHRTSGYVGTVAQIKRRLAGFIEEHYKSLTDDGTRKAKLREPLLVDGKLNSSAALRNPRLDKNRHVLIPWGTTAMELLLNVPNPLVERGAVIRSVNRIDVTYVLQGFLDALAAGQTYEQALFAMAIRADEINIGAITIDQIKLALDNPAETDEERATNEACCGHCDKFGLRSEMLRGLDGREFHPACANRRGEHTDTRTRGVEHDVMRGLRVICKAEKSLDATVLLAKLAPALKGVRSFEDAYDGLVEDALIVGQVDKSANSSGVRRQRFHPDRVSVEKPYTLWVTTGDETWLHHRDNLVLTRWLFNAAHSTSLPAWIPWIPQLLNMQDKVEGKPATVGYDVAIREKMLDFETFSENAYMIDIKLPFHGSARLSMGIKMAQFMRLKKELSSGVWDGVVAPSSKGPSLEDTWYEESKNLNFMEKSGKFNPAGLKLPRNSEDDSPWFWRTDLRVLDADWAWIEREFKAYYAMLRDDCNRHHDSSKESPTTLFILYAVWWFKTGGKCHMLGFRLVPFLRWLTKDSVGRGMYYMDKNGKYLFDKPIIAGAPMVTGCLKLLPENMELDFDFTISTLLKIQPSTEWYEAIKTRPGYNTRDLKKPTLWKTEGAVDVEQVEDDEEAFYQQDIDARQHVTGFDKFSEEQQEEEQQQEQGQGQQIKRVTPAETEHYSFEVVKTDYVGLPNDPKHIALEVDEGHPLYGYVVQRTDAKGRCLVATPRRGGEFKPRGLSALNMIPWVASFAEDGIIRDRNGEQIFDLSERSEGGSDNVDLTKLMSERMANLVDEHRNALVYNGRVATLVGRLQGCVDNGDQAGWAMADSELTEELQQQE</sequence>
<dbReference type="RefSeq" id="XP_064656901.1">
    <property type="nucleotide sequence ID" value="XM_064805059.1"/>
</dbReference>
<feature type="compositionally biased region" description="Basic and acidic residues" evidence="1">
    <location>
        <begin position="329"/>
        <end position="338"/>
    </location>
</feature>
<dbReference type="AlphaFoldDB" id="A0AAV9P732"/>
<proteinExistence type="predicted"/>
<accession>A0AAV9P732</accession>
<gene>
    <name evidence="2" type="ORF">LTR77_007823</name>
</gene>
<feature type="region of interest" description="Disordered" evidence="1">
    <location>
        <begin position="986"/>
        <end position="1009"/>
    </location>
</feature>
<evidence type="ECO:0000313" key="3">
    <source>
        <dbReference type="Proteomes" id="UP001337655"/>
    </source>
</evidence>
<feature type="region of interest" description="Disordered" evidence="1">
    <location>
        <begin position="313"/>
        <end position="338"/>
    </location>
</feature>
<reference evidence="2 3" key="1">
    <citation type="submission" date="2023-08" db="EMBL/GenBank/DDBJ databases">
        <title>Black Yeasts Isolated from many extreme environments.</title>
        <authorList>
            <person name="Coleine C."/>
            <person name="Stajich J.E."/>
            <person name="Selbmann L."/>
        </authorList>
    </citation>
    <scope>NUCLEOTIDE SEQUENCE [LARGE SCALE GENOMIC DNA]</scope>
    <source>
        <strain evidence="2 3">CCFEE 5935</strain>
    </source>
</reference>
<dbReference type="Proteomes" id="UP001337655">
    <property type="component" value="Unassembled WGS sequence"/>
</dbReference>
<name>A0AAV9P732_9PEZI</name>
<evidence type="ECO:0000313" key="2">
    <source>
        <dbReference type="EMBL" id="KAK5167093.1"/>
    </source>
</evidence>
<dbReference type="EMBL" id="JAVRRT010000012">
    <property type="protein sequence ID" value="KAK5167093.1"/>
    <property type="molecule type" value="Genomic_DNA"/>
</dbReference>